<dbReference type="AlphaFoldDB" id="A0A081AV17"/>
<sequence>MEETFAHCGVYVAHWFDYYTMNYLLESDNQVVLDTPPLTKRELELCRYKIFCYVFYGMSVNLTE</sequence>
<protein>
    <submittedName>
        <fullName evidence="1">Uncharacterized protein</fullName>
    </submittedName>
</protein>
<evidence type="ECO:0000313" key="1">
    <source>
        <dbReference type="EMBL" id="ETO82728.1"/>
    </source>
</evidence>
<evidence type="ECO:0000313" key="2">
    <source>
        <dbReference type="Proteomes" id="UP000028582"/>
    </source>
</evidence>
<organism evidence="1 2">
    <name type="scientific">Phytophthora nicotianae P1976</name>
    <dbReference type="NCBI Taxonomy" id="1317066"/>
    <lineage>
        <taxon>Eukaryota</taxon>
        <taxon>Sar</taxon>
        <taxon>Stramenopiles</taxon>
        <taxon>Oomycota</taxon>
        <taxon>Peronosporomycetes</taxon>
        <taxon>Peronosporales</taxon>
        <taxon>Peronosporaceae</taxon>
        <taxon>Phytophthora</taxon>
    </lineage>
</organism>
<name>A0A081AV17_PHYNI</name>
<accession>A0A081AV17</accession>
<reference evidence="1 2" key="1">
    <citation type="submission" date="2013-11" db="EMBL/GenBank/DDBJ databases">
        <title>The Genome Sequence of Phytophthora parasitica P1976.</title>
        <authorList>
            <consortium name="The Broad Institute Genomics Platform"/>
            <person name="Russ C."/>
            <person name="Tyler B."/>
            <person name="Panabieres F."/>
            <person name="Shan W."/>
            <person name="Tripathy S."/>
            <person name="Grunwald N."/>
            <person name="Machado M."/>
            <person name="Johnson C.S."/>
            <person name="Walker B."/>
            <person name="Young S."/>
            <person name="Zeng Q."/>
            <person name="Gargeya S."/>
            <person name="Fitzgerald M."/>
            <person name="Haas B."/>
            <person name="Abouelleil A."/>
            <person name="Allen A.W."/>
            <person name="Alvarado L."/>
            <person name="Arachchi H.M."/>
            <person name="Berlin A.M."/>
            <person name="Chapman S.B."/>
            <person name="Gainer-Dewar J."/>
            <person name="Goldberg J."/>
            <person name="Griggs A."/>
            <person name="Gujja S."/>
            <person name="Hansen M."/>
            <person name="Howarth C."/>
            <person name="Imamovic A."/>
            <person name="Ireland A."/>
            <person name="Larimer J."/>
            <person name="McCowan C."/>
            <person name="Murphy C."/>
            <person name="Pearson M."/>
            <person name="Poon T.W."/>
            <person name="Priest M."/>
            <person name="Roberts A."/>
            <person name="Saif S."/>
            <person name="Shea T."/>
            <person name="Sisk P."/>
            <person name="Sykes S."/>
            <person name="Wortman J."/>
            <person name="Nusbaum C."/>
            <person name="Birren B."/>
        </authorList>
    </citation>
    <scope>NUCLEOTIDE SEQUENCE [LARGE SCALE GENOMIC DNA]</scope>
    <source>
        <strain evidence="1 2">P1976</strain>
    </source>
</reference>
<dbReference type="Proteomes" id="UP000028582">
    <property type="component" value="Unassembled WGS sequence"/>
</dbReference>
<dbReference type="EMBL" id="ANJA01000643">
    <property type="protein sequence ID" value="ETO82728.1"/>
    <property type="molecule type" value="Genomic_DNA"/>
</dbReference>
<proteinExistence type="predicted"/>
<gene>
    <name evidence="1" type="ORF">F444_03159</name>
</gene>
<comment type="caution">
    <text evidence="1">The sequence shown here is derived from an EMBL/GenBank/DDBJ whole genome shotgun (WGS) entry which is preliminary data.</text>
</comment>